<feature type="transmembrane region" description="Helical" evidence="6">
    <location>
        <begin position="108"/>
        <end position="129"/>
    </location>
</feature>
<keyword evidence="2" id="KW-0813">Transport</keyword>
<evidence type="ECO:0000256" key="3">
    <source>
        <dbReference type="ARBA" id="ARBA00022692"/>
    </source>
</evidence>
<evidence type="ECO:0000313" key="9">
    <source>
        <dbReference type="Proteomes" id="UP000010420"/>
    </source>
</evidence>
<evidence type="ECO:0000256" key="4">
    <source>
        <dbReference type="ARBA" id="ARBA00022989"/>
    </source>
</evidence>
<evidence type="ECO:0000256" key="1">
    <source>
        <dbReference type="ARBA" id="ARBA00004651"/>
    </source>
</evidence>
<keyword evidence="3 6" id="KW-0812">Transmembrane</keyword>
<keyword evidence="5 6" id="KW-0472">Membrane</keyword>
<dbReference type="HOGENOM" id="CLU_001265_59_9_9"/>
<dbReference type="GO" id="GO:0022857">
    <property type="term" value="F:transmembrane transporter activity"/>
    <property type="evidence" value="ECO:0007669"/>
    <property type="project" value="InterPro"/>
</dbReference>
<dbReference type="InterPro" id="IPR050327">
    <property type="entry name" value="Proton-linked_MCT"/>
</dbReference>
<evidence type="ECO:0000256" key="2">
    <source>
        <dbReference type="ARBA" id="ARBA00022448"/>
    </source>
</evidence>
<dbReference type="EMBL" id="AMEZ01000107">
    <property type="protein sequence ID" value="EKY23397.1"/>
    <property type="molecule type" value="Genomic_DNA"/>
</dbReference>
<sequence length="407" mass="44195">MKKNNFKPWYVLVVCCGLAASSIGISINSSGVFYTPVSESLGVMRGTFAMHMTIFSLITAITALIVPKLMSRFSYKWILIISVAITVISTSMMANVKSVTMAYLLGGIRGFSTGLFSIVPLTMIINGWFKKNHGLATSIVFGFSGIAGAICSPILSRCIELFGWQTGYLIKSGIILLLCLPAIIYPFKVTANEEGLTPFGHKENEDDFKEINNNKVFNFMTVAFICFCTLSFINTTITGITQHLPGFAQSIGYGTTLGAMLLSASMIGNVISKLIIGVMSDRLGEVKASVTMMIANVSGIILIIVSKSSIVGAVGIPLLTKHFFGMDNYSKVFPIISFASNFGAAFALSLVGYIYDFTDSYSYAFILGIAINIICLALMFIVVKYNKINGLESKSHLKEYQAKEVLQ</sequence>
<feature type="transmembrane region" description="Helical" evidence="6">
    <location>
        <begin position="77"/>
        <end position="96"/>
    </location>
</feature>
<dbReference type="PROSITE" id="PS50850">
    <property type="entry name" value="MFS"/>
    <property type="match status" value="1"/>
</dbReference>
<feature type="transmembrane region" description="Helical" evidence="6">
    <location>
        <begin position="332"/>
        <end position="355"/>
    </location>
</feature>
<feature type="domain" description="Major facilitator superfamily (MFS) profile" evidence="7">
    <location>
        <begin position="10"/>
        <end position="407"/>
    </location>
</feature>
<accession>L1Q726</accession>
<dbReference type="eggNOG" id="COG2271">
    <property type="taxonomic scope" value="Bacteria"/>
</dbReference>
<dbReference type="PATRIC" id="fig|545697.3.peg.2888"/>
<protein>
    <submittedName>
        <fullName evidence="8">Transporter, major facilitator family protein</fullName>
    </submittedName>
</protein>
<dbReference type="AlphaFoldDB" id="L1Q726"/>
<feature type="transmembrane region" description="Helical" evidence="6">
    <location>
        <begin position="48"/>
        <end position="65"/>
    </location>
</feature>
<feature type="transmembrane region" description="Helical" evidence="6">
    <location>
        <begin position="216"/>
        <end position="237"/>
    </location>
</feature>
<dbReference type="RefSeq" id="WP_005215306.1">
    <property type="nucleotide sequence ID" value="NZ_KB291695.1"/>
</dbReference>
<dbReference type="OrthoDB" id="182417at2"/>
<dbReference type="PANTHER" id="PTHR11360">
    <property type="entry name" value="MONOCARBOXYLATE TRANSPORTER"/>
    <property type="match status" value="1"/>
</dbReference>
<dbReference type="STRING" id="545697.HMPREF0216_02939"/>
<feature type="transmembrane region" description="Helical" evidence="6">
    <location>
        <begin position="299"/>
        <end position="320"/>
    </location>
</feature>
<evidence type="ECO:0000259" key="7">
    <source>
        <dbReference type="PROSITE" id="PS50850"/>
    </source>
</evidence>
<dbReference type="InterPro" id="IPR036259">
    <property type="entry name" value="MFS_trans_sf"/>
</dbReference>
<feature type="transmembrane region" description="Helical" evidence="6">
    <location>
        <begin position="361"/>
        <end position="383"/>
    </location>
</feature>
<keyword evidence="9" id="KW-1185">Reference proteome</keyword>
<name>L1Q726_9CLOT</name>
<evidence type="ECO:0000256" key="6">
    <source>
        <dbReference type="SAM" id="Phobius"/>
    </source>
</evidence>
<keyword evidence="4 6" id="KW-1133">Transmembrane helix</keyword>
<reference evidence="8 9" key="1">
    <citation type="submission" date="2012-05" db="EMBL/GenBank/DDBJ databases">
        <authorList>
            <person name="Weinstock G."/>
            <person name="Sodergren E."/>
            <person name="Lobos E.A."/>
            <person name="Fulton L."/>
            <person name="Fulton R."/>
            <person name="Courtney L."/>
            <person name="Fronick C."/>
            <person name="O'Laughlin M."/>
            <person name="Godfrey J."/>
            <person name="Wilson R.M."/>
            <person name="Miner T."/>
            <person name="Farmer C."/>
            <person name="Delehaunty K."/>
            <person name="Cordes M."/>
            <person name="Minx P."/>
            <person name="Tomlinson C."/>
            <person name="Chen J."/>
            <person name="Wollam A."/>
            <person name="Pepin K.H."/>
            <person name="Bhonagiri V."/>
            <person name="Zhang X."/>
            <person name="Suruliraj S."/>
            <person name="Warren W."/>
            <person name="Mitreva M."/>
            <person name="Mardis E.R."/>
            <person name="Wilson R.K."/>
        </authorList>
    </citation>
    <scope>NUCLEOTIDE SEQUENCE [LARGE SCALE GENOMIC DNA]</scope>
    <source>
        <strain evidence="8 9">DSM 1785</strain>
    </source>
</reference>
<dbReference type="Pfam" id="PF07690">
    <property type="entry name" value="MFS_1"/>
    <property type="match status" value="1"/>
</dbReference>
<gene>
    <name evidence="8" type="ORF">HMPREF0216_02939</name>
</gene>
<evidence type="ECO:0000313" key="8">
    <source>
        <dbReference type="EMBL" id="EKY23397.1"/>
    </source>
</evidence>
<comment type="caution">
    <text evidence="8">The sequence shown here is derived from an EMBL/GenBank/DDBJ whole genome shotgun (WGS) entry which is preliminary data.</text>
</comment>
<dbReference type="InterPro" id="IPR020846">
    <property type="entry name" value="MFS_dom"/>
</dbReference>
<feature type="transmembrane region" description="Helical" evidence="6">
    <location>
        <begin position="257"/>
        <end position="279"/>
    </location>
</feature>
<dbReference type="GO" id="GO:0005886">
    <property type="term" value="C:plasma membrane"/>
    <property type="evidence" value="ECO:0007669"/>
    <property type="project" value="UniProtKB-SubCell"/>
</dbReference>
<feature type="transmembrane region" description="Helical" evidence="6">
    <location>
        <begin position="135"/>
        <end position="156"/>
    </location>
</feature>
<evidence type="ECO:0000256" key="5">
    <source>
        <dbReference type="ARBA" id="ARBA00023136"/>
    </source>
</evidence>
<dbReference type="Proteomes" id="UP000010420">
    <property type="component" value="Unassembled WGS sequence"/>
</dbReference>
<dbReference type="PANTHER" id="PTHR11360:SF290">
    <property type="entry name" value="MONOCARBOXYLATE MFS PERMEASE"/>
    <property type="match status" value="1"/>
</dbReference>
<dbReference type="SUPFAM" id="SSF103473">
    <property type="entry name" value="MFS general substrate transporter"/>
    <property type="match status" value="1"/>
</dbReference>
<dbReference type="Gene3D" id="1.20.1250.20">
    <property type="entry name" value="MFS general substrate transporter like domains"/>
    <property type="match status" value="1"/>
</dbReference>
<feature type="transmembrane region" description="Helical" evidence="6">
    <location>
        <begin position="6"/>
        <end position="27"/>
    </location>
</feature>
<proteinExistence type="predicted"/>
<feature type="transmembrane region" description="Helical" evidence="6">
    <location>
        <begin position="168"/>
        <end position="187"/>
    </location>
</feature>
<comment type="subcellular location">
    <subcellularLocation>
        <location evidence="1">Cell membrane</location>
        <topology evidence="1">Multi-pass membrane protein</topology>
    </subcellularLocation>
</comment>
<organism evidence="8 9">
    <name type="scientific">Clostridium celatum DSM 1785</name>
    <dbReference type="NCBI Taxonomy" id="545697"/>
    <lineage>
        <taxon>Bacteria</taxon>
        <taxon>Bacillati</taxon>
        <taxon>Bacillota</taxon>
        <taxon>Clostridia</taxon>
        <taxon>Eubacteriales</taxon>
        <taxon>Clostridiaceae</taxon>
        <taxon>Clostridium</taxon>
    </lineage>
</organism>
<dbReference type="InterPro" id="IPR011701">
    <property type="entry name" value="MFS"/>
</dbReference>